<dbReference type="Pfam" id="PF00027">
    <property type="entry name" value="cNMP_binding"/>
    <property type="match status" value="1"/>
</dbReference>
<keyword evidence="3" id="KW-0812">Transmembrane</keyword>
<evidence type="ECO:0000256" key="7">
    <source>
        <dbReference type="ARBA" id="ARBA00023286"/>
    </source>
</evidence>
<keyword evidence="5" id="KW-0406">Ion transport</keyword>
<name>A0A4U1J8K3_9BACT</name>
<dbReference type="GO" id="GO:0044877">
    <property type="term" value="F:protein-containing complex binding"/>
    <property type="evidence" value="ECO:0007669"/>
    <property type="project" value="TreeGrafter"/>
</dbReference>
<dbReference type="InterPro" id="IPR050866">
    <property type="entry name" value="CNG_cation_channel"/>
</dbReference>
<protein>
    <submittedName>
        <fullName evidence="10">Cyclic nucleotide-binding domain-containing protein</fullName>
    </submittedName>
</protein>
<dbReference type="PROSITE" id="PS50042">
    <property type="entry name" value="CNMP_BINDING_3"/>
    <property type="match status" value="1"/>
</dbReference>
<evidence type="ECO:0000256" key="1">
    <source>
        <dbReference type="ARBA" id="ARBA00004141"/>
    </source>
</evidence>
<dbReference type="OrthoDB" id="3525895at2"/>
<dbReference type="RefSeq" id="WP_136931432.1">
    <property type="nucleotide sequence ID" value="NZ_SSMQ01000026.1"/>
</dbReference>
<keyword evidence="11" id="KW-1185">Reference proteome</keyword>
<feature type="domain" description="Cyclic nucleotide-binding" evidence="9">
    <location>
        <begin position="590"/>
        <end position="693"/>
    </location>
</feature>
<dbReference type="InterPro" id="IPR014710">
    <property type="entry name" value="RmlC-like_jellyroll"/>
</dbReference>
<keyword evidence="8" id="KW-0407">Ion channel</keyword>
<evidence type="ECO:0000256" key="8">
    <source>
        <dbReference type="ARBA" id="ARBA00023303"/>
    </source>
</evidence>
<proteinExistence type="predicted"/>
<comment type="caution">
    <text evidence="10">The sequence shown here is derived from an EMBL/GenBank/DDBJ whole genome shotgun (WGS) entry which is preliminary data.</text>
</comment>
<dbReference type="PANTHER" id="PTHR45638">
    <property type="entry name" value="CYCLIC NUCLEOTIDE-GATED CATION CHANNEL SUBUNIT A"/>
    <property type="match status" value="1"/>
</dbReference>
<dbReference type="InterPro" id="IPR018488">
    <property type="entry name" value="cNMP-bd_CS"/>
</dbReference>
<dbReference type="PROSITE" id="PS00888">
    <property type="entry name" value="CNMP_BINDING_1"/>
    <property type="match status" value="1"/>
</dbReference>
<keyword evidence="4" id="KW-1133">Transmembrane helix</keyword>
<dbReference type="Gene3D" id="2.60.120.10">
    <property type="entry name" value="Jelly Rolls"/>
    <property type="match status" value="1"/>
</dbReference>
<dbReference type="CDD" id="cd00038">
    <property type="entry name" value="CAP_ED"/>
    <property type="match status" value="1"/>
</dbReference>
<evidence type="ECO:0000313" key="11">
    <source>
        <dbReference type="Proteomes" id="UP000309215"/>
    </source>
</evidence>
<sequence length="736" mass="81552">MHNPRDFKKLFKRLLLSPVAGMSWEDKLAFVRAYMRELESRKDPMEESAELEPAIDIVPFEAGRRPLDEALGPGLGASEHAGLVSTAAEGAPTDDLCLLYQVKDLYAYVAPFHRTFEVRMSVAFLPHVEGHGAPCPVPGLQGVVLEPKVVSAAAYPFPAIADASWAEFYKTVYAATLSPQGLLPRREGSPEGRGYDWSEVDASLRARTPDGADPFTFANLFHQKIRVTLALHTDGSKYVSEDTIEAEIYDTGRFGSLYARLLERLIPADTKLQADALDIPDLHVGYHPWFPVLTIGTDKAMLYLHAIRQDLGEQRRNLPDPAWLLRVGLYLELLTCLGIFEAVRAEHPDLLSPAERQVFEKSPVFAKIRERIDVAAWRRVWATREIVPRTSDLLAAGPVSFANLLRKQKATLAFLHAHHEDLKHAIALAGPNVENAQETWHRVFRDAERAVLKNGLAAFPELGWLDKRTRDFAMWHQRGVFGSYALPESVTGAFGDQDGVFPSACRQYRQSMNEVARFARERGLMDHTGDACIPRTASLFEAYMRGDSALVDALQRRDGYGGGLDAAEPLSLGPEPTHADIAALLRRVPVFKPLTDREVERLAQKTRPVVYGPHDRVVREGERGSSLFVLAAGTVEVLVRQQSGQDVAVATLERGAVFGEVALLTGSERIATVRTTCESTLYEISKQALAPIIESRPQLVVELGLLIAARQLDREGRMRQVGTEGVAGRIRKFLLG</sequence>
<evidence type="ECO:0000256" key="6">
    <source>
        <dbReference type="ARBA" id="ARBA00023136"/>
    </source>
</evidence>
<keyword evidence="6" id="KW-0472">Membrane</keyword>
<dbReference type="InterPro" id="IPR018490">
    <property type="entry name" value="cNMP-bd_dom_sf"/>
</dbReference>
<accession>A0A4U1J8K3</accession>
<dbReference type="GO" id="GO:0016020">
    <property type="term" value="C:membrane"/>
    <property type="evidence" value="ECO:0007669"/>
    <property type="project" value="UniProtKB-SubCell"/>
</dbReference>
<evidence type="ECO:0000256" key="4">
    <source>
        <dbReference type="ARBA" id="ARBA00022989"/>
    </source>
</evidence>
<organism evidence="10 11">
    <name type="scientific">Polyangium fumosum</name>
    <dbReference type="NCBI Taxonomy" id="889272"/>
    <lineage>
        <taxon>Bacteria</taxon>
        <taxon>Pseudomonadati</taxon>
        <taxon>Myxococcota</taxon>
        <taxon>Polyangia</taxon>
        <taxon>Polyangiales</taxon>
        <taxon>Polyangiaceae</taxon>
        <taxon>Polyangium</taxon>
    </lineage>
</organism>
<dbReference type="PANTHER" id="PTHR45638:SF11">
    <property type="entry name" value="CYCLIC NUCLEOTIDE-GATED CATION CHANNEL SUBUNIT A"/>
    <property type="match status" value="1"/>
</dbReference>
<reference evidence="10 11" key="1">
    <citation type="submission" date="2019-04" db="EMBL/GenBank/DDBJ databases">
        <authorList>
            <person name="Li Y."/>
            <person name="Wang J."/>
        </authorList>
    </citation>
    <scope>NUCLEOTIDE SEQUENCE [LARGE SCALE GENOMIC DNA]</scope>
    <source>
        <strain evidence="10 11">DSM 14668</strain>
    </source>
</reference>
<dbReference type="Proteomes" id="UP000309215">
    <property type="component" value="Unassembled WGS sequence"/>
</dbReference>
<dbReference type="InterPro" id="IPR000595">
    <property type="entry name" value="cNMP-bd_dom"/>
</dbReference>
<keyword evidence="7" id="KW-1071">Ligand-gated ion channel</keyword>
<dbReference type="SUPFAM" id="SSF51206">
    <property type="entry name" value="cAMP-binding domain-like"/>
    <property type="match status" value="1"/>
</dbReference>
<evidence type="ECO:0000256" key="5">
    <source>
        <dbReference type="ARBA" id="ARBA00023065"/>
    </source>
</evidence>
<dbReference type="GO" id="GO:0005221">
    <property type="term" value="F:intracellularly cyclic nucleotide-activated monoatomic cation channel activity"/>
    <property type="evidence" value="ECO:0007669"/>
    <property type="project" value="InterPro"/>
</dbReference>
<evidence type="ECO:0000256" key="2">
    <source>
        <dbReference type="ARBA" id="ARBA00022448"/>
    </source>
</evidence>
<evidence type="ECO:0000313" key="10">
    <source>
        <dbReference type="EMBL" id="TKD03957.1"/>
    </source>
</evidence>
<evidence type="ECO:0000259" key="9">
    <source>
        <dbReference type="PROSITE" id="PS50042"/>
    </source>
</evidence>
<dbReference type="AlphaFoldDB" id="A0A4U1J8K3"/>
<dbReference type="SMART" id="SM00100">
    <property type="entry name" value="cNMP"/>
    <property type="match status" value="1"/>
</dbReference>
<gene>
    <name evidence="10" type="ORF">E8A74_24190</name>
</gene>
<evidence type="ECO:0000256" key="3">
    <source>
        <dbReference type="ARBA" id="ARBA00022692"/>
    </source>
</evidence>
<dbReference type="EMBL" id="SSMQ01000026">
    <property type="protein sequence ID" value="TKD03957.1"/>
    <property type="molecule type" value="Genomic_DNA"/>
</dbReference>
<comment type="subcellular location">
    <subcellularLocation>
        <location evidence="1">Membrane</location>
        <topology evidence="1">Multi-pass membrane protein</topology>
    </subcellularLocation>
</comment>
<keyword evidence="2" id="KW-0813">Transport</keyword>